<evidence type="ECO:0000313" key="3">
    <source>
        <dbReference type="Proteomes" id="UP001501470"/>
    </source>
</evidence>
<gene>
    <name evidence="2" type="ORF">GCM10009827_086510</name>
</gene>
<protein>
    <submittedName>
        <fullName evidence="2">Uncharacterized protein</fullName>
    </submittedName>
</protein>
<organism evidence="2 3">
    <name type="scientific">Dactylosporangium maewongense</name>
    <dbReference type="NCBI Taxonomy" id="634393"/>
    <lineage>
        <taxon>Bacteria</taxon>
        <taxon>Bacillati</taxon>
        <taxon>Actinomycetota</taxon>
        <taxon>Actinomycetes</taxon>
        <taxon>Micromonosporales</taxon>
        <taxon>Micromonosporaceae</taxon>
        <taxon>Dactylosporangium</taxon>
    </lineage>
</organism>
<sequence length="273" mass="30452">MTLAWRVTAILVAVSAAGYVVLDKFVIQPLTWRIEPGILGLYAGLIAFASTVAVPVLTFLWLTRRLRPRPATFTLSADLDRPAFVAAESPMYRGIATIVFMMMAANLIPTERVPDSYRMRLSTPLGFVPVLVVEAAVLAVFALVLVWLPNSSVRLTPTGLTVRYLLGSRSIDWHDLFPGGPPPTVRRTMPLRYRGRTGRARQLDVLVYTYHVDREFLATVVRHYAERPEHRPDIGTQTELDRLRIGFQHRVRRPAGAVTILAEAARSRPTGGN</sequence>
<evidence type="ECO:0000256" key="1">
    <source>
        <dbReference type="SAM" id="Phobius"/>
    </source>
</evidence>
<keyword evidence="1" id="KW-1133">Transmembrane helix</keyword>
<proteinExistence type="predicted"/>
<accession>A0ABP4MYH4</accession>
<keyword evidence="1" id="KW-0472">Membrane</keyword>
<reference evidence="3" key="1">
    <citation type="journal article" date="2019" name="Int. J. Syst. Evol. Microbiol.">
        <title>The Global Catalogue of Microorganisms (GCM) 10K type strain sequencing project: providing services to taxonomists for standard genome sequencing and annotation.</title>
        <authorList>
            <consortium name="The Broad Institute Genomics Platform"/>
            <consortium name="The Broad Institute Genome Sequencing Center for Infectious Disease"/>
            <person name="Wu L."/>
            <person name="Ma J."/>
        </authorList>
    </citation>
    <scope>NUCLEOTIDE SEQUENCE [LARGE SCALE GENOMIC DNA]</scope>
    <source>
        <strain evidence="3">JCM 15933</strain>
    </source>
</reference>
<feature type="transmembrane region" description="Helical" evidence="1">
    <location>
        <begin position="38"/>
        <end position="62"/>
    </location>
</feature>
<evidence type="ECO:0000313" key="2">
    <source>
        <dbReference type="EMBL" id="GAA1552487.1"/>
    </source>
</evidence>
<dbReference type="RefSeq" id="WP_344509777.1">
    <property type="nucleotide sequence ID" value="NZ_BAAAQD010000023.1"/>
</dbReference>
<keyword evidence="1" id="KW-0812">Transmembrane</keyword>
<name>A0ABP4MYH4_9ACTN</name>
<comment type="caution">
    <text evidence="2">The sequence shown here is derived from an EMBL/GenBank/DDBJ whole genome shotgun (WGS) entry which is preliminary data.</text>
</comment>
<dbReference type="Proteomes" id="UP001501470">
    <property type="component" value="Unassembled WGS sequence"/>
</dbReference>
<dbReference type="EMBL" id="BAAAQD010000023">
    <property type="protein sequence ID" value="GAA1552487.1"/>
    <property type="molecule type" value="Genomic_DNA"/>
</dbReference>
<feature type="transmembrane region" description="Helical" evidence="1">
    <location>
        <begin position="128"/>
        <end position="148"/>
    </location>
</feature>
<feature type="transmembrane region" description="Helical" evidence="1">
    <location>
        <begin position="91"/>
        <end position="108"/>
    </location>
</feature>
<keyword evidence="3" id="KW-1185">Reference proteome</keyword>